<dbReference type="Proteomes" id="UP000028880">
    <property type="component" value="Unassembled WGS sequence"/>
</dbReference>
<dbReference type="InterPro" id="IPR005171">
    <property type="entry name" value="Cyt_c_oxidase_su4_prok"/>
</dbReference>
<evidence type="ECO:0000256" key="6">
    <source>
        <dbReference type="SAM" id="Phobius"/>
    </source>
</evidence>
<evidence type="ECO:0000256" key="2">
    <source>
        <dbReference type="ARBA" id="ARBA00022475"/>
    </source>
</evidence>
<evidence type="ECO:0000313" key="8">
    <source>
        <dbReference type="EMBL" id="ORW99941.1"/>
    </source>
</evidence>
<comment type="subcellular location">
    <subcellularLocation>
        <location evidence="1">Cell membrane</location>
        <topology evidence="1">Multi-pass membrane protein</topology>
    </subcellularLocation>
</comment>
<dbReference type="EMBL" id="HG964446">
    <property type="protein sequence ID" value="CDO90239.1"/>
    <property type="molecule type" value="Genomic_DNA"/>
</dbReference>
<dbReference type="GO" id="GO:0005886">
    <property type="term" value="C:plasma membrane"/>
    <property type="evidence" value="ECO:0007669"/>
    <property type="project" value="UniProtKB-SubCell"/>
</dbReference>
<keyword evidence="3 6" id="KW-0812">Transmembrane</keyword>
<evidence type="ECO:0000313" key="7">
    <source>
        <dbReference type="EMBL" id="CDO90239.1"/>
    </source>
</evidence>
<reference evidence="7" key="1">
    <citation type="journal article" date="2014" name="Genome Announc.">
        <title>Draft Genome Sequence of Mycobacterium triplex DSM 44626.</title>
        <authorList>
            <person name="Sassi M."/>
            <person name="Croce O."/>
            <person name="Robert C."/>
            <person name="Raoult D."/>
            <person name="Drancourt M."/>
        </authorList>
    </citation>
    <scope>NUCLEOTIDE SEQUENCE [LARGE SCALE GENOMIC DNA]</scope>
    <source>
        <strain evidence="7">DSM 44626</strain>
    </source>
</reference>
<dbReference type="OrthoDB" id="3830758at2"/>
<reference evidence="8 9" key="3">
    <citation type="submission" date="2016-01" db="EMBL/GenBank/DDBJ databases">
        <title>The new phylogeny of the genus Mycobacterium.</title>
        <authorList>
            <person name="Tarcisio F."/>
            <person name="Conor M."/>
            <person name="Antonella G."/>
            <person name="Elisabetta G."/>
            <person name="Giulia F.S."/>
            <person name="Sara T."/>
            <person name="Anna F."/>
            <person name="Clotilde B."/>
            <person name="Roberto B."/>
            <person name="Veronica D.S."/>
            <person name="Fabio R."/>
            <person name="Monica P."/>
            <person name="Olivier J."/>
            <person name="Enrico T."/>
            <person name="Nicola S."/>
        </authorList>
    </citation>
    <scope>NUCLEOTIDE SEQUENCE [LARGE SCALE GENOMIC DNA]</scope>
    <source>
        <strain evidence="8 9">DSM 44626</strain>
    </source>
</reference>
<gene>
    <name evidence="8" type="ORF">AWC29_26645</name>
    <name evidence="7" type="ORF">BN973_04632</name>
</gene>
<accession>A0A024K377</accession>
<dbReference type="eggNOG" id="ENOG5033B0E">
    <property type="taxonomic scope" value="Bacteria"/>
</dbReference>
<keyword evidence="9" id="KW-1185">Reference proteome</keyword>
<dbReference type="RefSeq" id="WP_036470984.1">
    <property type="nucleotide sequence ID" value="NZ_HG964446.1"/>
</dbReference>
<reference evidence="7" key="2">
    <citation type="submission" date="2014-04" db="EMBL/GenBank/DDBJ databases">
        <authorList>
            <person name="Urmite Genomes U."/>
        </authorList>
    </citation>
    <scope>NUCLEOTIDE SEQUENCE</scope>
    <source>
        <strain evidence="7">DSM 44626</strain>
    </source>
</reference>
<evidence type="ECO:0000313" key="9">
    <source>
        <dbReference type="Proteomes" id="UP000193710"/>
    </source>
</evidence>
<dbReference type="Pfam" id="PF03626">
    <property type="entry name" value="COX4_pro"/>
    <property type="match status" value="1"/>
</dbReference>
<feature type="transmembrane region" description="Helical" evidence="6">
    <location>
        <begin position="35"/>
        <end position="57"/>
    </location>
</feature>
<dbReference type="Proteomes" id="UP000193710">
    <property type="component" value="Unassembled WGS sequence"/>
</dbReference>
<name>A0A024K377_9MYCO</name>
<dbReference type="STRING" id="47839.BN973_04632"/>
<dbReference type="EMBL" id="LQPY01000037">
    <property type="protein sequence ID" value="ORW99941.1"/>
    <property type="molecule type" value="Genomic_DNA"/>
</dbReference>
<evidence type="ECO:0000256" key="3">
    <source>
        <dbReference type="ARBA" id="ARBA00022692"/>
    </source>
</evidence>
<organism evidence="7">
    <name type="scientific">Mycobacterium triplex</name>
    <dbReference type="NCBI Taxonomy" id="47839"/>
    <lineage>
        <taxon>Bacteria</taxon>
        <taxon>Bacillati</taxon>
        <taxon>Actinomycetota</taxon>
        <taxon>Actinomycetes</taxon>
        <taxon>Mycobacteriales</taxon>
        <taxon>Mycobacteriaceae</taxon>
        <taxon>Mycobacterium</taxon>
        <taxon>Mycobacterium simiae complex</taxon>
    </lineage>
</organism>
<keyword evidence="5 6" id="KW-0472">Membrane</keyword>
<feature type="transmembrane region" description="Helical" evidence="6">
    <location>
        <begin position="69"/>
        <end position="88"/>
    </location>
</feature>
<proteinExistence type="predicted"/>
<evidence type="ECO:0000256" key="5">
    <source>
        <dbReference type="ARBA" id="ARBA00023136"/>
    </source>
</evidence>
<evidence type="ECO:0000256" key="1">
    <source>
        <dbReference type="ARBA" id="ARBA00004651"/>
    </source>
</evidence>
<dbReference type="AlphaFoldDB" id="A0A024K377"/>
<dbReference type="HOGENOM" id="CLU_175439_0_2_11"/>
<protein>
    <submittedName>
        <fullName evidence="7">Caa(3)-type oxidase, subunit IV</fullName>
    </submittedName>
</protein>
<keyword evidence="2" id="KW-1003">Cell membrane</keyword>
<sequence>MSALLRTPATAVWVLLITATGVSWALGTQHGMHGHQLASVIILLIAFVKVRLVGMYFMELREAPNVLRGLFEAYCLIVCALLLGVFIFA</sequence>
<evidence type="ECO:0000256" key="4">
    <source>
        <dbReference type="ARBA" id="ARBA00022989"/>
    </source>
</evidence>
<keyword evidence="4 6" id="KW-1133">Transmembrane helix</keyword>